<dbReference type="EMBL" id="VSSQ01040218">
    <property type="protein sequence ID" value="MPM93415.1"/>
    <property type="molecule type" value="Genomic_DNA"/>
</dbReference>
<organism evidence="1">
    <name type="scientific">bioreactor metagenome</name>
    <dbReference type="NCBI Taxonomy" id="1076179"/>
    <lineage>
        <taxon>unclassified sequences</taxon>
        <taxon>metagenomes</taxon>
        <taxon>ecological metagenomes</taxon>
    </lineage>
</organism>
<dbReference type="AlphaFoldDB" id="A0A645DVU1"/>
<name>A0A645DVU1_9ZZZZ</name>
<proteinExistence type="predicted"/>
<gene>
    <name evidence="1" type="ORF">SDC9_140552</name>
</gene>
<comment type="caution">
    <text evidence="1">The sequence shown here is derived from an EMBL/GenBank/DDBJ whole genome shotgun (WGS) entry which is preliminary data.</text>
</comment>
<sequence length="151" mass="17499">MAYKDKKVVYGDTVSINVANNKDFLGYNWKDIKGPIGSSTGYMDVSSDIELATYQSVYNNVPSVRFFVWNDSEENSDKVLSGYINKLYGTPMYKKEEGESLLDKYNELFNYREEGAIPEIIWITPASRIVLLKVPHRLDWREYEIYAEPNI</sequence>
<reference evidence="1" key="1">
    <citation type="submission" date="2019-08" db="EMBL/GenBank/DDBJ databases">
        <authorList>
            <person name="Kucharzyk K."/>
            <person name="Murdoch R.W."/>
            <person name="Higgins S."/>
            <person name="Loffler F."/>
        </authorList>
    </citation>
    <scope>NUCLEOTIDE SEQUENCE</scope>
</reference>
<evidence type="ECO:0000313" key="1">
    <source>
        <dbReference type="EMBL" id="MPM93415.1"/>
    </source>
</evidence>
<accession>A0A645DVU1</accession>
<protein>
    <submittedName>
        <fullName evidence="1">Uncharacterized protein</fullName>
    </submittedName>
</protein>